<dbReference type="InterPro" id="IPR000627">
    <property type="entry name" value="Intradiol_dOase_C"/>
</dbReference>
<evidence type="ECO:0000259" key="8">
    <source>
        <dbReference type="Pfam" id="PF04444"/>
    </source>
</evidence>
<keyword evidence="3" id="KW-0479">Metal-binding</keyword>
<comment type="similarity">
    <text evidence="2">Belongs to the intradiol ring-cleavage dioxygenase family.</text>
</comment>
<comment type="caution">
    <text evidence="9">The sequence shown here is derived from an EMBL/GenBank/DDBJ whole genome shotgun (WGS) entry which is preliminary data.</text>
</comment>
<dbReference type="InterPro" id="IPR007535">
    <property type="entry name" value="Catechol_dOase_N"/>
</dbReference>
<sequence length="334" mass="36946">TSLRDLGMNASDLPTAAELATAKPYPNPRELTRDGILVLLEDAWAGKRPHDTASDVDKLTGQVVASFGEAPPRARTLMQDLVQTLHSYVKRNDVTESEWLYAIDFLTRTGHITDDRRQEFILLSDTLGVSSVVDLLTNSRTPDTTPSAVLGPFYVQGPPALPQGVDIANGLPGTPLWADVQVTDVHGKPLADTVVDVWQANEDGFYDVQLPELDGPVLRARFHTDDDGRLRFWTILPAAYPIPADGPVGQMLDAVGRHPYRAPHVHFMIAKPGYHTLVTQLFVRGGEYLDSDTVFGVKDALIVDFPEQHGPTPDGRNVDNWRRVDFVFHVTEER</sequence>
<evidence type="ECO:0000313" key="9">
    <source>
        <dbReference type="EMBL" id="MFD1046062.1"/>
    </source>
</evidence>
<feature type="non-terminal residue" evidence="9">
    <location>
        <position position="1"/>
    </location>
</feature>
<dbReference type="Proteomes" id="UP001597045">
    <property type="component" value="Unassembled WGS sequence"/>
</dbReference>
<dbReference type="Gene3D" id="1.20.1090.10">
    <property type="entry name" value="Dehydroquinate synthase-like - alpha domain"/>
    <property type="match status" value="1"/>
</dbReference>
<keyword evidence="4 9" id="KW-0223">Dioxygenase</keyword>
<dbReference type="GO" id="GO:0051213">
    <property type="term" value="F:dioxygenase activity"/>
    <property type="evidence" value="ECO:0007669"/>
    <property type="project" value="UniProtKB-KW"/>
</dbReference>
<keyword evidence="5" id="KW-0560">Oxidoreductase</keyword>
<reference evidence="10" key="1">
    <citation type="journal article" date="2019" name="Int. J. Syst. Evol. Microbiol.">
        <title>The Global Catalogue of Microorganisms (GCM) 10K type strain sequencing project: providing services to taxonomists for standard genome sequencing and annotation.</title>
        <authorList>
            <consortium name="The Broad Institute Genomics Platform"/>
            <consortium name="The Broad Institute Genome Sequencing Center for Infectious Disease"/>
            <person name="Wu L."/>
            <person name="Ma J."/>
        </authorList>
    </citation>
    <scope>NUCLEOTIDE SEQUENCE [LARGE SCALE GENOMIC DNA]</scope>
    <source>
        <strain evidence="10">JCM 31486</strain>
    </source>
</reference>
<dbReference type="EMBL" id="JBHTIS010000507">
    <property type="protein sequence ID" value="MFD1046062.1"/>
    <property type="molecule type" value="Genomic_DNA"/>
</dbReference>
<proteinExistence type="inferred from homology"/>
<dbReference type="InterPro" id="IPR015889">
    <property type="entry name" value="Intradiol_dOase_core"/>
</dbReference>
<accession>A0ABW3M6V6</accession>
<gene>
    <name evidence="9" type="ORF">ACFQ1S_11040</name>
</gene>
<evidence type="ECO:0000256" key="5">
    <source>
        <dbReference type="ARBA" id="ARBA00023002"/>
    </source>
</evidence>
<keyword evidence="6" id="KW-0408">Iron</keyword>
<evidence type="ECO:0000256" key="6">
    <source>
        <dbReference type="ARBA" id="ARBA00023004"/>
    </source>
</evidence>
<dbReference type="Pfam" id="PF04444">
    <property type="entry name" value="Dioxygenase_N"/>
    <property type="match status" value="1"/>
</dbReference>
<dbReference type="Gene3D" id="2.60.130.10">
    <property type="entry name" value="Aromatic compound dioxygenase"/>
    <property type="match status" value="1"/>
</dbReference>
<feature type="domain" description="Catechol dioxygenase N-terminal" evidence="8">
    <location>
        <begin position="72"/>
        <end position="141"/>
    </location>
</feature>
<keyword evidence="10" id="KW-1185">Reference proteome</keyword>
<feature type="domain" description="Intradiol ring-cleavage dioxygenases" evidence="7">
    <location>
        <begin position="151"/>
        <end position="308"/>
    </location>
</feature>
<dbReference type="Pfam" id="PF00775">
    <property type="entry name" value="Dioxygenase_C"/>
    <property type="match status" value="1"/>
</dbReference>
<protein>
    <submittedName>
        <fullName evidence="9">Dioxygenase</fullName>
    </submittedName>
</protein>
<evidence type="ECO:0000259" key="7">
    <source>
        <dbReference type="Pfam" id="PF00775"/>
    </source>
</evidence>
<evidence type="ECO:0000313" key="10">
    <source>
        <dbReference type="Proteomes" id="UP001597045"/>
    </source>
</evidence>
<dbReference type="InterPro" id="IPR050770">
    <property type="entry name" value="Intradiol_RC_Dioxygenase"/>
</dbReference>
<evidence type="ECO:0000256" key="3">
    <source>
        <dbReference type="ARBA" id="ARBA00022723"/>
    </source>
</evidence>
<dbReference type="SUPFAM" id="SSF49482">
    <property type="entry name" value="Aromatic compound dioxygenase"/>
    <property type="match status" value="1"/>
</dbReference>
<name>A0ABW3M6V6_9PSEU</name>
<organism evidence="9 10">
    <name type="scientific">Kibdelosporangium lantanae</name>
    <dbReference type="NCBI Taxonomy" id="1497396"/>
    <lineage>
        <taxon>Bacteria</taxon>
        <taxon>Bacillati</taxon>
        <taxon>Actinomycetota</taxon>
        <taxon>Actinomycetes</taxon>
        <taxon>Pseudonocardiales</taxon>
        <taxon>Pseudonocardiaceae</taxon>
        <taxon>Kibdelosporangium</taxon>
    </lineage>
</organism>
<evidence type="ECO:0000256" key="2">
    <source>
        <dbReference type="ARBA" id="ARBA00007825"/>
    </source>
</evidence>
<dbReference type="PANTHER" id="PTHR33711:SF7">
    <property type="entry name" value="INTRADIOL RING-CLEAVAGE DIOXYGENASES DOMAIN-CONTAINING PROTEIN-RELATED"/>
    <property type="match status" value="1"/>
</dbReference>
<dbReference type="PANTHER" id="PTHR33711">
    <property type="entry name" value="DIOXYGENASE, PUTATIVE (AFU_ORTHOLOGUE AFUA_2G02910)-RELATED"/>
    <property type="match status" value="1"/>
</dbReference>
<comment type="cofactor">
    <cofactor evidence="1">
        <name>Fe(3+)</name>
        <dbReference type="ChEBI" id="CHEBI:29034"/>
    </cofactor>
</comment>
<dbReference type="SUPFAM" id="SSF56796">
    <property type="entry name" value="Dehydroquinate synthase-like"/>
    <property type="match status" value="1"/>
</dbReference>
<evidence type="ECO:0000256" key="1">
    <source>
        <dbReference type="ARBA" id="ARBA00001965"/>
    </source>
</evidence>
<evidence type="ECO:0000256" key="4">
    <source>
        <dbReference type="ARBA" id="ARBA00022964"/>
    </source>
</evidence>